<comment type="caution">
    <text evidence="2">The sequence shown here is derived from an EMBL/GenBank/DDBJ whole genome shotgun (WGS) entry which is preliminary data.</text>
</comment>
<evidence type="ECO:0000259" key="1">
    <source>
        <dbReference type="PROSITE" id="PS51186"/>
    </source>
</evidence>
<sequence>MSYPTFSEISTGLTWMDHQEALNLLYQHEVLNHKLIWACARNHDLEAYALPDRQGCLLWDPRHQHMRVSVLGEHAQFPASFLQEAALLEGPECAMQKIVEAHPNENSSSRTSLIYTLENQDLQMDREFRRLRPDDVEVVNWLIQFNAETRGRTLTRAEVLKMLYASYREFYILEHRQKCAAVAAVNRWTLHYQSVSFVYVPPESRGKGFGRRLMASLSAFILQERKKNALLFADPDNAVANVLYQSLGYQVAGKHVSVLAGGQGQDAERRGPSAEHQLL</sequence>
<protein>
    <recommendedName>
        <fullName evidence="1">N-acetyltransferase domain-containing protein</fullName>
    </recommendedName>
</protein>
<evidence type="ECO:0000313" key="3">
    <source>
        <dbReference type="Proteomes" id="UP000632222"/>
    </source>
</evidence>
<reference evidence="3" key="1">
    <citation type="journal article" date="2019" name="Int. J. Syst. Evol. Microbiol.">
        <title>The Global Catalogue of Microorganisms (GCM) 10K type strain sequencing project: providing services to taxonomists for standard genome sequencing and annotation.</title>
        <authorList>
            <consortium name="The Broad Institute Genomics Platform"/>
            <consortium name="The Broad Institute Genome Sequencing Center for Infectious Disease"/>
            <person name="Wu L."/>
            <person name="Ma J."/>
        </authorList>
    </citation>
    <scope>NUCLEOTIDE SEQUENCE [LARGE SCALE GENOMIC DNA]</scope>
    <source>
        <strain evidence="3">JCM 14370</strain>
    </source>
</reference>
<evidence type="ECO:0000313" key="2">
    <source>
        <dbReference type="EMBL" id="GGJ20487.1"/>
    </source>
</evidence>
<organism evidence="2 3">
    <name type="scientific">Deinococcus roseus</name>
    <dbReference type="NCBI Taxonomy" id="392414"/>
    <lineage>
        <taxon>Bacteria</taxon>
        <taxon>Thermotogati</taxon>
        <taxon>Deinococcota</taxon>
        <taxon>Deinococci</taxon>
        <taxon>Deinococcales</taxon>
        <taxon>Deinococcaceae</taxon>
        <taxon>Deinococcus</taxon>
    </lineage>
</organism>
<dbReference type="PROSITE" id="PS51186">
    <property type="entry name" value="GNAT"/>
    <property type="match status" value="1"/>
</dbReference>
<accession>A0ABQ2CWC8</accession>
<dbReference type="Proteomes" id="UP000632222">
    <property type="component" value="Unassembled WGS sequence"/>
</dbReference>
<dbReference type="RefSeq" id="WP_188998893.1">
    <property type="nucleotide sequence ID" value="NZ_BMOD01000001.1"/>
</dbReference>
<proteinExistence type="predicted"/>
<dbReference type="InterPro" id="IPR000182">
    <property type="entry name" value="GNAT_dom"/>
</dbReference>
<dbReference type="CDD" id="cd04301">
    <property type="entry name" value="NAT_SF"/>
    <property type="match status" value="1"/>
</dbReference>
<dbReference type="EMBL" id="BMOD01000001">
    <property type="protein sequence ID" value="GGJ20487.1"/>
    <property type="molecule type" value="Genomic_DNA"/>
</dbReference>
<dbReference type="InterPro" id="IPR013653">
    <property type="entry name" value="GCN5-like_dom"/>
</dbReference>
<feature type="domain" description="N-acetyltransferase" evidence="1">
    <location>
        <begin position="129"/>
        <end position="272"/>
    </location>
</feature>
<dbReference type="Gene3D" id="3.40.630.30">
    <property type="match status" value="1"/>
</dbReference>
<keyword evidence="3" id="KW-1185">Reference proteome</keyword>
<dbReference type="InterPro" id="IPR016181">
    <property type="entry name" value="Acyl_CoA_acyltransferase"/>
</dbReference>
<dbReference type="SUPFAM" id="SSF55729">
    <property type="entry name" value="Acyl-CoA N-acyltransferases (Nat)"/>
    <property type="match status" value="1"/>
</dbReference>
<name>A0ABQ2CWC8_9DEIO</name>
<dbReference type="Pfam" id="PF08445">
    <property type="entry name" value="FR47"/>
    <property type="match status" value="1"/>
</dbReference>
<gene>
    <name evidence="2" type="ORF">GCM10008938_03460</name>
</gene>